<dbReference type="AlphaFoldDB" id="A0A7R9TA34"/>
<gene>
    <name evidence="8" type="ORF">PCOL08062_LOCUS1139</name>
</gene>
<keyword evidence="4" id="KW-0804">Transcription</keyword>
<feature type="compositionally biased region" description="Polar residues" evidence="6">
    <location>
        <begin position="677"/>
        <end position="686"/>
    </location>
</feature>
<evidence type="ECO:0000256" key="6">
    <source>
        <dbReference type="SAM" id="MobiDB-lite"/>
    </source>
</evidence>
<organism evidence="8">
    <name type="scientific">Prasinoderma coloniale</name>
    <dbReference type="NCBI Taxonomy" id="156133"/>
    <lineage>
        <taxon>Eukaryota</taxon>
        <taxon>Viridiplantae</taxon>
        <taxon>Prasinodermophyta</taxon>
        <taxon>Prasinodermophyceae</taxon>
        <taxon>Prasinodermales</taxon>
        <taxon>Prasinodermaceae</taxon>
        <taxon>Prasinoderma</taxon>
    </lineage>
</organism>
<evidence type="ECO:0000259" key="7">
    <source>
        <dbReference type="PROSITE" id="PS51032"/>
    </source>
</evidence>
<feature type="region of interest" description="Disordered" evidence="6">
    <location>
        <begin position="395"/>
        <end position="440"/>
    </location>
</feature>
<sequence>MARARAHQQGGMQHQQHQRRRRQHQPQQQQQREAQQEDVEGLQKRGQGDDARAQRRLRHVSAPPPPHGRDGRHTQQQQPQQQQQQQQPQQHVVTSLAAAPHARVSGLLHEGAPAALWQAPHDSLPAGVDAAHVGHSTAGGAAGGDPFGPLPLMPASSTGVPPSTTNAGLSSGAAMAAAAGAAAAGASLGHQYAAPQLWAPAAGPQHSGQPLALSVHPPPQPHAQVAPPWMLDVQLAQASTALGSAPPAGTTKFAAVAGHLEPPPPLTLPNFLGMNSGFGPQHGNAFDAAAVSGAGMITTRPEYRGGGAVVLGGFDLSTPGAGMYVPRLTTDQQEQAVLPFPNMQQQHSTHGMAGPRVSVDVMKASEVALAGMHASAGGAGVNGAGVNGNLSAPPATPLPYAHAQQTPGGGGSPATALAPGAATAGTTGAQPGAEKKRARTTKYRGVTFHKRTGRYEAHMWSGGKQMYLGGFSSEAKAATAFDFMALKCRGDDAQLNFPRSTYAGDEAWLQKVTADELMLSLRRHSKGFSRGTSKFRGVSLNPNGKWEARCSEGGRKYSYLGLYATQEEAARAYDRTCVRRNGATAVTNFGLSQYADELKEHETLKLKAASNAKRKASDANATPEEDPPPERTPPLARAHARELSRRNARGAGATGTAGTDEAKEGEGARAGDATRTAKAQTGNGLTKTRESAPAGAPPRESGVALESAIERKRARTEAQTQAEKPSLAGPRAAGHATAEASAQHQRDPPPTRNAAASDVARATELPPAGSAAPAPVTAVAAAAAAALNDSLGPSIPGTSAARGDGATLTRRCSQSEILVAADIAGAAAGT</sequence>
<reference evidence="8" key="1">
    <citation type="submission" date="2021-01" db="EMBL/GenBank/DDBJ databases">
        <authorList>
            <person name="Corre E."/>
            <person name="Pelletier E."/>
            <person name="Niang G."/>
            <person name="Scheremetjew M."/>
            <person name="Finn R."/>
            <person name="Kale V."/>
            <person name="Holt S."/>
            <person name="Cochrane G."/>
            <person name="Meng A."/>
            <person name="Brown T."/>
            <person name="Cohen L."/>
        </authorList>
    </citation>
    <scope>NUCLEOTIDE SEQUENCE</scope>
    <source>
        <strain evidence="8">CCMP1413</strain>
    </source>
</reference>
<protein>
    <recommendedName>
        <fullName evidence="7">AP2/ERF domain-containing protein</fullName>
    </recommendedName>
</protein>
<dbReference type="Gene3D" id="3.30.730.10">
    <property type="entry name" value="AP2/ERF domain"/>
    <property type="match status" value="2"/>
</dbReference>
<dbReference type="SUPFAM" id="SSF54171">
    <property type="entry name" value="DNA-binding domain"/>
    <property type="match status" value="2"/>
</dbReference>
<feature type="compositionally biased region" description="Basic and acidic residues" evidence="6">
    <location>
        <begin position="41"/>
        <end position="53"/>
    </location>
</feature>
<dbReference type="GO" id="GO:0003700">
    <property type="term" value="F:DNA-binding transcription factor activity"/>
    <property type="evidence" value="ECO:0007669"/>
    <property type="project" value="InterPro"/>
</dbReference>
<dbReference type="InterPro" id="IPR036955">
    <property type="entry name" value="AP2/ERF_dom_sf"/>
</dbReference>
<feature type="region of interest" description="Disordered" evidence="6">
    <location>
        <begin position="608"/>
        <end position="760"/>
    </location>
</feature>
<proteinExistence type="predicted"/>
<dbReference type="InterPro" id="IPR016177">
    <property type="entry name" value="DNA-bd_dom_sf"/>
</dbReference>
<feature type="compositionally biased region" description="Basic and acidic residues" evidence="6">
    <location>
        <begin position="660"/>
        <end position="669"/>
    </location>
</feature>
<evidence type="ECO:0000256" key="2">
    <source>
        <dbReference type="ARBA" id="ARBA00023015"/>
    </source>
</evidence>
<dbReference type="PANTHER" id="PTHR32467">
    <property type="entry name" value="AP2-LIKE ETHYLENE-RESPONSIVE TRANSCRIPTION FACTOR"/>
    <property type="match status" value="1"/>
</dbReference>
<evidence type="ECO:0000313" key="8">
    <source>
        <dbReference type="EMBL" id="CAD8229741.1"/>
    </source>
</evidence>
<dbReference type="PROSITE" id="PS51032">
    <property type="entry name" value="AP2_ERF"/>
    <property type="match status" value="2"/>
</dbReference>
<dbReference type="GO" id="GO:0005634">
    <property type="term" value="C:nucleus"/>
    <property type="evidence" value="ECO:0007669"/>
    <property type="project" value="UniProtKB-SubCell"/>
</dbReference>
<feature type="domain" description="AP2/ERF" evidence="7">
    <location>
        <begin position="534"/>
        <end position="590"/>
    </location>
</feature>
<feature type="compositionally biased region" description="Low complexity" evidence="6">
    <location>
        <begin position="649"/>
        <end position="659"/>
    </location>
</feature>
<evidence type="ECO:0000256" key="3">
    <source>
        <dbReference type="ARBA" id="ARBA00023125"/>
    </source>
</evidence>
<feature type="region of interest" description="Disordered" evidence="6">
    <location>
        <begin position="128"/>
        <end position="150"/>
    </location>
</feature>
<evidence type="ECO:0000256" key="4">
    <source>
        <dbReference type="ARBA" id="ARBA00023163"/>
    </source>
</evidence>
<name>A0A7R9TA34_9VIRI</name>
<feature type="compositionally biased region" description="Low complexity" evidence="6">
    <location>
        <begin position="75"/>
        <end position="90"/>
    </location>
</feature>
<dbReference type="PANTHER" id="PTHR32467:SF90">
    <property type="entry name" value="AP2-LIKE ETHYLENE-RESPONSIVE TRANSCRIPTION FACTOR AIL1"/>
    <property type="match status" value="1"/>
</dbReference>
<dbReference type="InterPro" id="IPR001471">
    <property type="entry name" value="AP2/ERF_dom"/>
</dbReference>
<feature type="region of interest" description="Disordered" evidence="6">
    <location>
        <begin position="1"/>
        <end position="98"/>
    </location>
</feature>
<dbReference type="CDD" id="cd00018">
    <property type="entry name" value="AP2"/>
    <property type="match status" value="2"/>
</dbReference>
<evidence type="ECO:0000256" key="1">
    <source>
        <dbReference type="ARBA" id="ARBA00004123"/>
    </source>
</evidence>
<evidence type="ECO:0000256" key="5">
    <source>
        <dbReference type="ARBA" id="ARBA00023242"/>
    </source>
</evidence>
<feature type="compositionally biased region" description="Low complexity" evidence="6">
    <location>
        <begin position="413"/>
        <end position="432"/>
    </location>
</feature>
<feature type="domain" description="AP2/ERF" evidence="7">
    <location>
        <begin position="442"/>
        <end position="498"/>
    </location>
</feature>
<dbReference type="SMART" id="SM00380">
    <property type="entry name" value="AP2"/>
    <property type="match status" value="2"/>
</dbReference>
<dbReference type="EMBL" id="HBDZ01001433">
    <property type="protein sequence ID" value="CAD8229741.1"/>
    <property type="molecule type" value="Transcribed_RNA"/>
</dbReference>
<dbReference type="GO" id="GO:0003677">
    <property type="term" value="F:DNA binding"/>
    <property type="evidence" value="ECO:0007669"/>
    <property type="project" value="UniProtKB-KW"/>
</dbReference>
<dbReference type="Pfam" id="PF00847">
    <property type="entry name" value="AP2"/>
    <property type="match status" value="1"/>
</dbReference>
<keyword evidence="2" id="KW-0805">Transcription regulation</keyword>
<accession>A0A7R9TA34</accession>
<keyword evidence="5" id="KW-0539">Nucleus</keyword>
<keyword evidence="3" id="KW-0238">DNA-binding</keyword>
<comment type="subcellular location">
    <subcellularLocation>
        <location evidence="1">Nucleus</location>
    </subcellularLocation>
</comment>